<dbReference type="NCBIfam" id="TIGR00231">
    <property type="entry name" value="small_GTP"/>
    <property type="match status" value="1"/>
</dbReference>
<dbReference type="Gene3D" id="3.30.300.20">
    <property type="match status" value="1"/>
</dbReference>
<comment type="subunit">
    <text evidence="8">Monomer.</text>
</comment>
<dbReference type="InterPro" id="IPR009019">
    <property type="entry name" value="KH_sf_prok-type"/>
</dbReference>
<dbReference type="InterPro" id="IPR030388">
    <property type="entry name" value="G_ERA_dom"/>
</dbReference>
<gene>
    <name evidence="8 13" type="primary">era</name>
    <name evidence="13" type="ORF">AMD02_12615</name>
</gene>
<feature type="binding site" evidence="8">
    <location>
        <begin position="64"/>
        <end position="68"/>
    </location>
    <ligand>
        <name>GTP</name>
        <dbReference type="ChEBI" id="CHEBI:37565"/>
    </ligand>
</feature>
<dbReference type="PATRIC" id="fig|136160.3.peg.2948"/>
<keyword evidence="6 8" id="KW-0342">GTP-binding</keyword>
<keyword evidence="4 8" id="KW-0547">Nucleotide-binding</keyword>
<name>A0A0M0KLA0_ALKHA</name>
<comment type="similarity">
    <text evidence="1 8 9 10">Belongs to the TRAFAC class TrmE-Era-EngA-EngB-Septin-like GTPase superfamily. Era GTPase family.</text>
</comment>
<keyword evidence="8" id="KW-0699">rRNA-binding</keyword>
<dbReference type="InterPro" id="IPR006073">
    <property type="entry name" value="GTP-bd"/>
</dbReference>
<dbReference type="FunFam" id="3.40.50.300:FF:000094">
    <property type="entry name" value="GTPase Era"/>
    <property type="match status" value="1"/>
</dbReference>
<evidence type="ECO:0000256" key="4">
    <source>
        <dbReference type="ARBA" id="ARBA00022741"/>
    </source>
</evidence>
<comment type="subcellular location">
    <subcellularLocation>
        <location evidence="8">Cytoplasm</location>
    </subcellularLocation>
    <subcellularLocation>
        <location evidence="8">Cell membrane</location>
        <topology evidence="8">Peripheral membrane protein</topology>
    </subcellularLocation>
</comment>
<dbReference type="CDD" id="cd04163">
    <property type="entry name" value="Era"/>
    <property type="match status" value="1"/>
</dbReference>
<dbReference type="GO" id="GO:0070181">
    <property type="term" value="F:small ribosomal subunit rRNA binding"/>
    <property type="evidence" value="ECO:0007669"/>
    <property type="project" value="UniProtKB-UniRule"/>
</dbReference>
<keyword evidence="8" id="KW-1003">Cell membrane</keyword>
<dbReference type="InterPro" id="IPR015946">
    <property type="entry name" value="KH_dom-like_a/b"/>
</dbReference>
<dbReference type="PRINTS" id="PR00326">
    <property type="entry name" value="GTP1OBG"/>
</dbReference>
<evidence type="ECO:0000256" key="8">
    <source>
        <dbReference type="HAMAP-Rule" id="MF_00367"/>
    </source>
</evidence>
<feature type="region of interest" description="G2" evidence="9">
    <location>
        <begin position="43"/>
        <end position="47"/>
    </location>
</feature>
<dbReference type="SUPFAM" id="SSF52540">
    <property type="entry name" value="P-loop containing nucleoside triphosphate hydrolases"/>
    <property type="match status" value="1"/>
</dbReference>
<sequence length="304" mass="34610">MINQKEGFKSGFVSIIGRPNVGKSTLLNHVIGQKIAIMSDKPQTTRNKIQGVYTSEDSQIVFIDTPGIHKPKHKLGDFMMKVAQNTLKEVDLILYVVDGAEAFGPGEEFIIERLKEAKTPVILVINKIDKVHPDDLLSLIETYRHKHEFEEVVPVSALQGNNVPTLLSEITKHLSEGPQYYPSDQVTDHPERFVIAELIREKVLHLTREEIPHSIAVVIEQIKRRQHQDTVYIGATIVVERSSQKGIIIGKQGKMLKEVGQQARADIEALLGSKVFLELWVKVQKDWRNKPQHLRDYGFREDEY</sequence>
<evidence type="ECO:0000256" key="5">
    <source>
        <dbReference type="ARBA" id="ARBA00022884"/>
    </source>
</evidence>
<feature type="domain" description="Era-type G" evidence="12">
    <location>
        <begin position="9"/>
        <end position="176"/>
    </location>
</feature>
<evidence type="ECO:0000256" key="3">
    <source>
        <dbReference type="ARBA" id="ARBA00022517"/>
    </source>
</evidence>
<evidence type="ECO:0000256" key="9">
    <source>
        <dbReference type="PROSITE-ProRule" id="PRU01050"/>
    </source>
</evidence>
<comment type="caution">
    <text evidence="13">The sequence shown here is derived from an EMBL/GenBank/DDBJ whole genome shotgun (WGS) entry which is preliminary data.</text>
</comment>
<dbReference type="GO" id="GO:0003924">
    <property type="term" value="F:GTPase activity"/>
    <property type="evidence" value="ECO:0007669"/>
    <property type="project" value="UniProtKB-UniRule"/>
</dbReference>
<dbReference type="InterPro" id="IPR005662">
    <property type="entry name" value="GTPase_Era-like"/>
</dbReference>
<organism evidence="13">
    <name type="scientific">Halalkalibacterium halodurans</name>
    <name type="common">Bacillus halodurans</name>
    <dbReference type="NCBI Taxonomy" id="86665"/>
    <lineage>
        <taxon>Bacteria</taxon>
        <taxon>Bacillati</taxon>
        <taxon>Bacillota</taxon>
        <taxon>Bacilli</taxon>
        <taxon>Bacillales</taxon>
        <taxon>Bacillaceae</taxon>
        <taxon>Halalkalibacterium (ex Joshi et al. 2022)</taxon>
    </lineage>
</organism>
<keyword evidence="5 8" id="KW-0694">RNA-binding</keyword>
<evidence type="ECO:0000256" key="10">
    <source>
        <dbReference type="RuleBase" id="RU003761"/>
    </source>
</evidence>
<keyword evidence="7 8" id="KW-0472">Membrane</keyword>
<dbReference type="InterPro" id="IPR027417">
    <property type="entry name" value="P-loop_NTPase"/>
</dbReference>
<dbReference type="GO" id="GO:0000028">
    <property type="term" value="P:ribosomal small subunit assembly"/>
    <property type="evidence" value="ECO:0007669"/>
    <property type="project" value="TreeGrafter"/>
</dbReference>
<dbReference type="RefSeq" id="WP_053431522.1">
    <property type="nucleotide sequence ID" value="NZ_CP040441.1"/>
</dbReference>
<evidence type="ECO:0000259" key="12">
    <source>
        <dbReference type="PROSITE" id="PS51713"/>
    </source>
</evidence>
<feature type="region of interest" description="G3" evidence="9">
    <location>
        <begin position="64"/>
        <end position="67"/>
    </location>
</feature>
<dbReference type="Pfam" id="PF01926">
    <property type="entry name" value="MMR_HSR1"/>
    <property type="match status" value="1"/>
</dbReference>
<evidence type="ECO:0000256" key="7">
    <source>
        <dbReference type="ARBA" id="ARBA00023136"/>
    </source>
</evidence>
<feature type="binding site" evidence="8">
    <location>
        <begin position="126"/>
        <end position="129"/>
    </location>
    <ligand>
        <name>GTP</name>
        <dbReference type="ChEBI" id="CHEBI:37565"/>
    </ligand>
</feature>
<dbReference type="InterPro" id="IPR005225">
    <property type="entry name" value="Small_GTP-bd"/>
</dbReference>
<evidence type="ECO:0000256" key="2">
    <source>
        <dbReference type="ARBA" id="ARBA00020484"/>
    </source>
</evidence>
<feature type="region of interest" description="G4" evidence="9">
    <location>
        <begin position="126"/>
        <end position="129"/>
    </location>
</feature>
<dbReference type="AlphaFoldDB" id="A0A0M0KLA0"/>
<accession>A0A0M0KLA0</accession>
<dbReference type="InterPro" id="IPR004044">
    <property type="entry name" value="KH_dom_type_2"/>
</dbReference>
<accession>A0A4Y7X0M5</accession>
<feature type="region of interest" description="G5" evidence="9">
    <location>
        <begin position="155"/>
        <end position="157"/>
    </location>
</feature>
<reference evidence="13" key="1">
    <citation type="submission" date="2015-08" db="EMBL/GenBank/DDBJ databases">
        <title>Complete DNA Sequence of Pseudomonas syringae pv. actinidiae, the Causal Agent of Kiwifruit Canker Disease.</title>
        <authorList>
            <person name="Rikkerink E.H.A."/>
            <person name="Fineran P.C."/>
        </authorList>
    </citation>
    <scope>NUCLEOTIDE SEQUENCE</scope>
    <source>
        <strain evidence="13">DSM 13666</strain>
    </source>
</reference>
<keyword evidence="8" id="KW-0963">Cytoplasm</keyword>
<dbReference type="NCBIfam" id="NF000908">
    <property type="entry name" value="PRK00089.1"/>
    <property type="match status" value="1"/>
</dbReference>
<dbReference type="Gene3D" id="3.40.50.300">
    <property type="entry name" value="P-loop containing nucleotide triphosphate hydrolases"/>
    <property type="match status" value="1"/>
</dbReference>
<protein>
    <recommendedName>
        <fullName evidence="2 8">GTPase Era</fullName>
    </recommendedName>
</protein>
<feature type="region of interest" description="G1" evidence="9">
    <location>
        <begin position="17"/>
        <end position="24"/>
    </location>
</feature>
<dbReference type="SUPFAM" id="SSF54814">
    <property type="entry name" value="Prokaryotic type KH domain (KH-domain type II)"/>
    <property type="match status" value="1"/>
</dbReference>
<dbReference type="GeneID" id="87596987"/>
<comment type="function">
    <text evidence="8">An essential GTPase that binds both GDP and GTP, with rapid nucleotide exchange. Plays a role in 16S rRNA processing and 30S ribosomal subunit biogenesis and possibly also in cell cycle regulation and energy metabolism.</text>
</comment>
<dbReference type="CDD" id="cd22534">
    <property type="entry name" value="KH-II_Era"/>
    <property type="match status" value="1"/>
</dbReference>
<feature type="domain" description="KH type-2" evidence="11">
    <location>
        <begin position="199"/>
        <end position="285"/>
    </location>
</feature>
<dbReference type="GO" id="GO:0005829">
    <property type="term" value="C:cytosol"/>
    <property type="evidence" value="ECO:0007669"/>
    <property type="project" value="TreeGrafter"/>
</dbReference>
<dbReference type="GO" id="GO:0005886">
    <property type="term" value="C:plasma membrane"/>
    <property type="evidence" value="ECO:0007669"/>
    <property type="project" value="UniProtKB-SubCell"/>
</dbReference>
<dbReference type="GO" id="GO:0043024">
    <property type="term" value="F:ribosomal small subunit binding"/>
    <property type="evidence" value="ECO:0007669"/>
    <property type="project" value="TreeGrafter"/>
</dbReference>
<dbReference type="HAMAP" id="MF_00367">
    <property type="entry name" value="GTPase_Era"/>
    <property type="match status" value="1"/>
</dbReference>
<evidence type="ECO:0000313" key="13">
    <source>
        <dbReference type="EMBL" id="KOO39594.1"/>
    </source>
</evidence>
<evidence type="ECO:0000256" key="6">
    <source>
        <dbReference type="ARBA" id="ARBA00023134"/>
    </source>
</evidence>
<feature type="binding site" evidence="8">
    <location>
        <begin position="17"/>
        <end position="24"/>
    </location>
    <ligand>
        <name>GTP</name>
        <dbReference type="ChEBI" id="CHEBI:37565"/>
    </ligand>
</feature>
<dbReference type="PROSITE" id="PS50823">
    <property type="entry name" value="KH_TYPE_2"/>
    <property type="match status" value="1"/>
</dbReference>
<dbReference type="EMBL" id="LILD01000001">
    <property type="protein sequence ID" value="KOO39594.1"/>
    <property type="molecule type" value="Genomic_DNA"/>
</dbReference>
<evidence type="ECO:0000259" key="11">
    <source>
        <dbReference type="PROSITE" id="PS50823"/>
    </source>
</evidence>
<dbReference type="NCBIfam" id="TIGR00436">
    <property type="entry name" value="era"/>
    <property type="match status" value="1"/>
</dbReference>
<dbReference type="GO" id="GO:0005525">
    <property type="term" value="F:GTP binding"/>
    <property type="evidence" value="ECO:0007669"/>
    <property type="project" value="UniProtKB-UniRule"/>
</dbReference>
<dbReference type="PANTHER" id="PTHR42698:SF1">
    <property type="entry name" value="GTPASE ERA, MITOCHONDRIAL"/>
    <property type="match status" value="1"/>
</dbReference>
<evidence type="ECO:0000256" key="1">
    <source>
        <dbReference type="ARBA" id="ARBA00007921"/>
    </source>
</evidence>
<dbReference type="PANTHER" id="PTHR42698">
    <property type="entry name" value="GTPASE ERA"/>
    <property type="match status" value="1"/>
</dbReference>
<keyword evidence="3 8" id="KW-0690">Ribosome biogenesis</keyword>
<dbReference type="Pfam" id="PF07650">
    <property type="entry name" value="KH_2"/>
    <property type="match status" value="1"/>
</dbReference>
<proteinExistence type="inferred from homology"/>
<dbReference type="FunFam" id="3.30.300.20:FF:000003">
    <property type="entry name" value="GTPase Era"/>
    <property type="match status" value="1"/>
</dbReference>
<dbReference type="PROSITE" id="PS51713">
    <property type="entry name" value="G_ERA"/>
    <property type="match status" value="1"/>
</dbReference>